<keyword evidence="1" id="KW-1133">Transmembrane helix</keyword>
<evidence type="ECO:0000313" key="3">
    <source>
        <dbReference type="Proteomes" id="UP000290540"/>
    </source>
</evidence>
<proteinExistence type="predicted"/>
<reference evidence="2 3" key="1">
    <citation type="submission" date="2016-12" db="EMBL/GenBank/DDBJ databases">
        <title>Draft genome sequence of Fusarium oxysporum causing rot on Narcissus.</title>
        <authorList>
            <person name="Armitage A.D."/>
            <person name="Taylor A."/>
            <person name="Clarkson J.P."/>
            <person name="Harrison R.J."/>
            <person name="Jackson A.C."/>
        </authorList>
    </citation>
    <scope>NUCLEOTIDE SEQUENCE [LARGE SCALE GENOMIC DNA]</scope>
    <source>
        <strain evidence="2 3">N139</strain>
    </source>
</reference>
<organism evidence="2 3">
    <name type="scientific">Fusarium oxysporum f. sp. narcissi</name>
    <dbReference type="NCBI Taxonomy" id="451672"/>
    <lineage>
        <taxon>Eukaryota</taxon>
        <taxon>Fungi</taxon>
        <taxon>Dikarya</taxon>
        <taxon>Ascomycota</taxon>
        <taxon>Pezizomycotina</taxon>
        <taxon>Sordariomycetes</taxon>
        <taxon>Hypocreomycetidae</taxon>
        <taxon>Hypocreales</taxon>
        <taxon>Nectriaceae</taxon>
        <taxon>Fusarium</taxon>
        <taxon>Fusarium oxysporum species complex</taxon>
    </lineage>
</organism>
<keyword evidence="1" id="KW-0472">Membrane</keyword>
<evidence type="ECO:0000256" key="1">
    <source>
        <dbReference type="SAM" id="Phobius"/>
    </source>
</evidence>
<evidence type="ECO:0000313" key="2">
    <source>
        <dbReference type="EMBL" id="RYC77847.1"/>
    </source>
</evidence>
<evidence type="ECO:0008006" key="4">
    <source>
        <dbReference type="Google" id="ProtNLM"/>
    </source>
</evidence>
<sequence>MTMDLDSHDQEFDNGSGIILDIGIVGAGIAGLTAAAVLGRLGHKIEVALKLSPWFNMT</sequence>
<dbReference type="EMBL" id="MQTW01001721">
    <property type="protein sequence ID" value="RYC77847.1"/>
    <property type="molecule type" value="Genomic_DNA"/>
</dbReference>
<feature type="transmembrane region" description="Helical" evidence="1">
    <location>
        <begin position="18"/>
        <end position="41"/>
    </location>
</feature>
<comment type="caution">
    <text evidence="2">The sequence shown here is derived from an EMBL/GenBank/DDBJ whole genome shotgun (WGS) entry which is preliminary data.</text>
</comment>
<dbReference type="SUPFAM" id="SSF51971">
    <property type="entry name" value="Nucleotide-binding domain"/>
    <property type="match status" value="1"/>
</dbReference>
<dbReference type="Gene3D" id="3.50.50.60">
    <property type="entry name" value="FAD/NAD(P)-binding domain"/>
    <property type="match status" value="1"/>
</dbReference>
<keyword evidence="1" id="KW-0812">Transmembrane</keyword>
<protein>
    <recommendedName>
        <fullName evidence="4">FAD-binding domain-containing protein</fullName>
    </recommendedName>
</protein>
<gene>
    <name evidence="2" type="ORF">BFJ63_vAg19278</name>
</gene>
<dbReference type="InterPro" id="IPR036188">
    <property type="entry name" value="FAD/NAD-bd_sf"/>
</dbReference>
<dbReference type="Proteomes" id="UP000290540">
    <property type="component" value="Unassembled WGS sequence"/>
</dbReference>
<accession>A0A4Q2V222</accession>
<dbReference type="AlphaFoldDB" id="A0A4Q2V222"/>
<name>A0A4Q2V222_FUSOX</name>